<evidence type="ECO:0000313" key="1">
    <source>
        <dbReference type="EMBL" id="QJA91570.1"/>
    </source>
</evidence>
<accession>A0A6M3LA38</accession>
<reference evidence="1" key="1">
    <citation type="submission" date="2020-03" db="EMBL/GenBank/DDBJ databases">
        <title>The deep terrestrial virosphere.</title>
        <authorList>
            <person name="Holmfeldt K."/>
            <person name="Nilsson E."/>
            <person name="Simone D."/>
            <person name="Lopez-Fernandez M."/>
            <person name="Wu X."/>
            <person name="de Brujin I."/>
            <person name="Lundin D."/>
            <person name="Andersson A."/>
            <person name="Bertilsson S."/>
            <person name="Dopson M."/>
        </authorList>
    </citation>
    <scope>NUCLEOTIDE SEQUENCE</scope>
    <source>
        <strain evidence="1">MM415B03321</strain>
    </source>
</reference>
<sequence length="81" mass="8987">MPATDHAIAAEKAINEAILELMAFGLEAEAQNEDAETVVNALDDCLRSLTTLYNAYKGIFAEATYEPEQHDEDDWRIGGER</sequence>
<proteinExistence type="predicted"/>
<dbReference type="EMBL" id="MT142997">
    <property type="protein sequence ID" value="QJA91570.1"/>
    <property type="molecule type" value="Genomic_DNA"/>
</dbReference>
<gene>
    <name evidence="1" type="ORF">MM415B03321_0004</name>
</gene>
<protein>
    <submittedName>
        <fullName evidence="1">Uncharacterized protein</fullName>
    </submittedName>
</protein>
<dbReference type="AlphaFoldDB" id="A0A6M3LA38"/>
<organism evidence="1">
    <name type="scientific">viral metagenome</name>
    <dbReference type="NCBI Taxonomy" id="1070528"/>
    <lineage>
        <taxon>unclassified sequences</taxon>
        <taxon>metagenomes</taxon>
        <taxon>organismal metagenomes</taxon>
    </lineage>
</organism>
<name>A0A6M3LA38_9ZZZZ</name>